<dbReference type="GO" id="GO:0006364">
    <property type="term" value="P:rRNA processing"/>
    <property type="evidence" value="ECO:0007669"/>
    <property type="project" value="TreeGrafter"/>
</dbReference>
<dbReference type="RefSeq" id="WP_035583665.1">
    <property type="nucleotide sequence ID" value="NZ_ARYJ01000011.1"/>
</dbReference>
<dbReference type="PANTHER" id="PTHR30001:SF1">
    <property type="entry name" value="RIBONUCLEASE E_G-LIKE PROTEIN, CHLOROPLASTIC"/>
    <property type="match status" value="1"/>
</dbReference>
<keyword evidence="3" id="KW-0479">Metal-binding</keyword>
<evidence type="ECO:0000256" key="3">
    <source>
        <dbReference type="ARBA" id="ARBA00022723"/>
    </source>
</evidence>
<dbReference type="PATRIC" id="fig|1280952.3.peg.2963"/>
<evidence type="ECO:0000256" key="6">
    <source>
        <dbReference type="ARBA" id="ARBA00022842"/>
    </source>
</evidence>
<dbReference type="EMBL" id="ARYJ01000011">
    <property type="protein sequence ID" value="KCZ86882.1"/>
    <property type="molecule type" value="Genomic_DNA"/>
</dbReference>
<dbReference type="GO" id="GO:0004540">
    <property type="term" value="F:RNA nuclease activity"/>
    <property type="evidence" value="ECO:0007669"/>
    <property type="project" value="InterPro"/>
</dbReference>
<comment type="caution">
    <text evidence="9">The sequence shown here is derived from an EMBL/GenBank/DDBJ whole genome shotgun (WGS) entry which is preliminary data.</text>
</comment>
<dbReference type="OrthoDB" id="9804278at2"/>
<keyword evidence="10" id="KW-1185">Reference proteome</keyword>
<dbReference type="GO" id="GO:0005737">
    <property type="term" value="C:cytoplasm"/>
    <property type="evidence" value="ECO:0007669"/>
    <property type="project" value="TreeGrafter"/>
</dbReference>
<gene>
    <name evidence="9" type="ORF">HJA_14814</name>
</gene>
<dbReference type="GO" id="GO:0004519">
    <property type="term" value="F:endonuclease activity"/>
    <property type="evidence" value="ECO:0007669"/>
    <property type="project" value="UniProtKB-KW"/>
</dbReference>
<evidence type="ECO:0000313" key="9">
    <source>
        <dbReference type="EMBL" id="KCZ86882.1"/>
    </source>
</evidence>
<dbReference type="GO" id="GO:0016787">
    <property type="term" value="F:hydrolase activity"/>
    <property type="evidence" value="ECO:0007669"/>
    <property type="project" value="UniProtKB-KW"/>
</dbReference>
<evidence type="ECO:0000256" key="5">
    <source>
        <dbReference type="ARBA" id="ARBA00022801"/>
    </source>
</evidence>
<dbReference type="STRING" id="1280952.HJA_14814"/>
<dbReference type="Proteomes" id="UP000024816">
    <property type="component" value="Unassembled WGS sequence"/>
</dbReference>
<evidence type="ECO:0000256" key="7">
    <source>
        <dbReference type="ARBA" id="ARBA00022884"/>
    </source>
</evidence>
<keyword evidence="7" id="KW-0694">RNA-binding</keyword>
<keyword evidence="2" id="KW-0540">Nuclease</keyword>
<evidence type="ECO:0000313" key="10">
    <source>
        <dbReference type="Proteomes" id="UP000024816"/>
    </source>
</evidence>
<dbReference type="Pfam" id="PF10150">
    <property type="entry name" value="RNase_E_G"/>
    <property type="match status" value="1"/>
</dbReference>
<keyword evidence="5" id="KW-0378">Hydrolase</keyword>
<organism evidence="9 10">
    <name type="scientific">Hyphomonas jannaschiana VP2</name>
    <dbReference type="NCBI Taxonomy" id="1280952"/>
    <lineage>
        <taxon>Bacteria</taxon>
        <taxon>Pseudomonadati</taxon>
        <taxon>Pseudomonadota</taxon>
        <taxon>Alphaproteobacteria</taxon>
        <taxon>Hyphomonadales</taxon>
        <taxon>Hyphomonadaceae</taxon>
        <taxon>Hyphomonas</taxon>
    </lineage>
</organism>
<evidence type="ECO:0000256" key="2">
    <source>
        <dbReference type="ARBA" id="ARBA00022722"/>
    </source>
</evidence>
<dbReference type="AlphaFoldDB" id="A0A059F8G3"/>
<dbReference type="InterPro" id="IPR004659">
    <property type="entry name" value="RNase_E/G"/>
</dbReference>
<sequence>MPAARILQEVCAAETREVALDETGRPIAVRLTRLTENRPVQIGQLMTGRLRTISLSQGGGFVELDGHAGDAFLRLQEGHGLTEGQSLEVRVVAETREGSKLPRVALAGKSKDFRFLDPWGTAAVERVEPGDETVAMAFDMVISETVNLPGGGNITLERTRALVAVDVDTSGRSDTGRAANRALKVNLDAAAELARQIRLRNLGGLIVMDCVSPLNRESGKQVRDRFNTVFRSISDQRVRALLPSDLGLLQASVEWAETPIAERLLDPSGSKSSRTVCFDGFRRLEQEARAKRMDRLRLDLPGHALAWLNKEGDELRQALAEKYGDRFTYDSTDPKSPIVATVP</sequence>
<reference evidence="9 10" key="1">
    <citation type="journal article" date="2014" name="Antonie Van Leeuwenhoek">
        <title>Hyphomonas beringensis sp. nov. and Hyphomonas chukchiensis sp. nov., isolated from surface seawater of the Bering Sea and Chukchi Sea.</title>
        <authorList>
            <person name="Li C."/>
            <person name="Lai Q."/>
            <person name="Li G."/>
            <person name="Dong C."/>
            <person name="Wang J."/>
            <person name="Liao Y."/>
            <person name="Shao Z."/>
        </authorList>
    </citation>
    <scope>NUCLEOTIDE SEQUENCE [LARGE SCALE GENOMIC DNA]</scope>
    <source>
        <strain evidence="9 10">VP2</strain>
    </source>
</reference>
<dbReference type="InterPro" id="IPR019307">
    <property type="entry name" value="RNA-bd_AU-1/RNase_E/G"/>
</dbReference>
<keyword evidence="6" id="KW-0460">Magnesium</keyword>
<name>A0A059F8G3_9PROT</name>
<evidence type="ECO:0000256" key="4">
    <source>
        <dbReference type="ARBA" id="ARBA00022759"/>
    </source>
</evidence>
<protein>
    <recommendedName>
        <fullName evidence="8">RNA-binding protein AU-1/Ribonuclease E/G domain-containing protein</fullName>
    </recommendedName>
</protein>
<dbReference type="PANTHER" id="PTHR30001">
    <property type="entry name" value="RIBONUCLEASE"/>
    <property type="match status" value="1"/>
</dbReference>
<evidence type="ECO:0000259" key="8">
    <source>
        <dbReference type="Pfam" id="PF10150"/>
    </source>
</evidence>
<dbReference type="eggNOG" id="COG1530">
    <property type="taxonomic scope" value="Bacteria"/>
</dbReference>
<dbReference type="GO" id="GO:0046872">
    <property type="term" value="F:metal ion binding"/>
    <property type="evidence" value="ECO:0007669"/>
    <property type="project" value="UniProtKB-KW"/>
</dbReference>
<evidence type="ECO:0000256" key="1">
    <source>
        <dbReference type="ARBA" id="ARBA00001946"/>
    </source>
</evidence>
<proteinExistence type="predicted"/>
<feature type="domain" description="RNA-binding protein AU-1/Ribonuclease E/G" evidence="8">
    <location>
        <begin position="137"/>
        <end position="250"/>
    </location>
</feature>
<comment type="cofactor">
    <cofactor evidence="1">
        <name>Mg(2+)</name>
        <dbReference type="ChEBI" id="CHEBI:18420"/>
    </cofactor>
</comment>
<keyword evidence="4" id="KW-0255">Endonuclease</keyword>
<dbReference type="GO" id="GO:0003723">
    <property type="term" value="F:RNA binding"/>
    <property type="evidence" value="ECO:0007669"/>
    <property type="project" value="UniProtKB-KW"/>
</dbReference>
<accession>A0A059F8G3</accession>